<keyword evidence="4" id="KW-1185">Reference proteome</keyword>
<keyword evidence="1" id="KW-0479">Metal-binding</keyword>
<dbReference type="AlphaFoldDB" id="A0AAN8UDH6"/>
<gene>
    <name evidence="3" type="ORF">RJ641_019930</name>
</gene>
<dbReference type="EMBL" id="JBAMMX010000025">
    <property type="protein sequence ID" value="KAK6914813.1"/>
    <property type="molecule type" value="Genomic_DNA"/>
</dbReference>
<evidence type="ECO:0000313" key="3">
    <source>
        <dbReference type="EMBL" id="KAK6914813.1"/>
    </source>
</evidence>
<reference evidence="3 4" key="1">
    <citation type="submission" date="2023-12" db="EMBL/GenBank/DDBJ databases">
        <title>A high-quality genome assembly for Dillenia turbinata (Dilleniales).</title>
        <authorList>
            <person name="Chanderbali A."/>
        </authorList>
    </citation>
    <scope>NUCLEOTIDE SEQUENCE [LARGE SCALE GENOMIC DNA]</scope>
    <source>
        <strain evidence="3">LSX21</strain>
        <tissue evidence="3">Leaf</tissue>
    </source>
</reference>
<feature type="domain" description="LapB rubredoxin metal binding" evidence="2">
    <location>
        <begin position="154"/>
        <end position="180"/>
    </location>
</feature>
<accession>A0AAN8UDH6</accession>
<organism evidence="3 4">
    <name type="scientific">Dillenia turbinata</name>
    <dbReference type="NCBI Taxonomy" id="194707"/>
    <lineage>
        <taxon>Eukaryota</taxon>
        <taxon>Viridiplantae</taxon>
        <taxon>Streptophyta</taxon>
        <taxon>Embryophyta</taxon>
        <taxon>Tracheophyta</taxon>
        <taxon>Spermatophyta</taxon>
        <taxon>Magnoliopsida</taxon>
        <taxon>eudicotyledons</taxon>
        <taxon>Gunneridae</taxon>
        <taxon>Pentapetalae</taxon>
        <taxon>Dilleniales</taxon>
        <taxon>Dilleniaceae</taxon>
        <taxon>Dillenia</taxon>
    </lineage>
</organism>
<dbReference type="Pfam" id="PF18073">
    <property type="entry name" value="Zn_ribbon_LapB"/>
    <property type="match status" value="1"/>
</dbReference>
<protein>
    <submittedName>
        <fullName evidence="3">LapB, rubredoxin metal binding domain</fullName>
    </submittedName>
</protein>
<evidence type="ECO:0000259" key="2">
    <source>
        <dbReference type="Pfam" id="PF18073"/>
    </source>
</evidence>
<comment type="caution">
    <text evidence="3">The sequence shown here is derived from an EMBL/GenBank/DDBJ whole genome shotgun (WGS) entry which is preliminary data.</text>
</comment>
<dbReference type="GO" id="GO:0046872">
    <property type="term" value="F:metal ion binding"/>
    <property type="evidence" value="ECO:0007669"/>
    <property type="project" value="UniProtKB-KW"/>
</dbReference>
<dbReference type="InterPro" id="IPR041166">
    <property type="entry name" value="Rubredoxin_2"/>
</dbReference>
<evidence type="ECO:0000313" key="4">
    <source>
        <dbReference type="Proteomes" id="UP001370490"/>
    </source>
</evidence>
<sequence>MRARRTILNLTSHKLTSHSFLTSIKFPQAPHPSSLLHSVQFIHSSNDLHRAISGVNVTSLKAGPDQIYSRALLLPHPKTLTTEFTLLTIPSPISWGGEDLTNVSDGLNVGQGESLRGRRGREKFIGQRSVSKKLGIGGWGNVGFKKKGKSRETWVCSDCGNQVSQWWGACRACNTVGTLKKFSDSDVGGNKSIRLAVSESAVGTWLPLQAANLQPMRLTDVNRGINKINWRIPLYKRWWRVIVNNSLTSNDWNPRYAKRNGYQMNPKDYTINNSCVHPRNWDFGDGWPAMLPRNLSILLSAPSRNT</sequence>
<name>A0AAN8UDH6_9MAGN</name>
<evidence type="ECO:0000256" key="1">
    <source>
        <dbReference type="ARBA" id="ARBA00022723"/>
    </source>
</evidence>
<dbReference type="Proteomes" id="UP001370490">
    <property type="component" value="Unassembled WGS sequence"/>
</dbReference>
<proteinExistence type="predicted"/>